<gene>
    <name evidence="8 10" type="primary">panC</name>
    <name evidence="10" type="ORF">ACFFRE_12520</name>
</gene>
<dbReference type="Gene3D" id="3.40.50.620">
    <property type="entry name" value="HUPs"/>
    <property type="match status" value="1"/>
</dbReference>
<evidence type="ECO:0000256" key="3">
    <source>
        <dbReference type="ARBA" id="ARBA00022598"/>
    </source>
</evidence>
<protein>
    <recommendedName>
        <fullName evidence="8">Pantothenate synthetase</fullName>
        <shortName evidence="8">PS</shortName>
        <ecNumber evidence="8">6.3.2.1</ecNumber>
    </recommendedName>
    <alternativeName>
        <fullName evidence="8">Pantoate--beta-alanine ligase</fullName>
    </alternativeName>
    <alternativeName>
        <fullName evidence="8">Pantoate-activating enzyme</fullName>
    </alternativeName>
</protein>
<name>A0ABV6C5I0_9ACTN</name>
<evidence type="ECO:0000256" key="1">
    <source>
        <dbReference type="ARBA" id="ARBA00004990"/>
    </source>
</evidence>
<comment type="subunit">
    <text evidence="8">Homodimer.</text>
</comment>
<keyword evidence="4 8" id="KW-0566">Pantothenate biosynthesis</keyword>
<sequence>MREVREVGALRAWLGAERAAGRRVGFVPTMGALHEGHLSLIRRAAAETEVCVISVFVNPLQFEDPADLAAYPRRLAADVEAAAEAGAAGVFHPPVEELYPSGAEQPALWVEVGALGQDLEGAWRPGHFRGVATVVTKLLGAVGPCRAYFGEKDYQQLLVVRQLVRELLLPVEVVGCPTVREPDGLARSSRNERLDPAARAAGLALYRALRAGEAAIEAGATSPEAVEAPWAEVAASEPAVRVDYLVVRDPATLAPLRTLPAGGEVRLLGALRVGGVRLIDNLAATVPGGPGSSGGGHGGAAGLGGKERGRGPGRRGGWARRALGSGPVEGEGA</sequence>
<dbReference type="PANTHER" id="PTHR21299">
    <property type="entry name" value="CYTIDYLATE KINASE/PANTOATE-BETA-ALANINE LIGASE"/>
    <property type="match status" value="1"/>
</dbReference>
<dbReference type="Gene3D" id="3.30.1300.10">
    <property type="entry name" value="Pantoate-beta-alanine ligase, C-terminal domain"/>
    <property type="match status" value="1"/>
</dbReference>
<accession>A0ABV6C5I0</accession>
<evidence type="ECO:0000256" key="8">
    <source>
        <dbReference type="HAMAP-Rule" id="MF_00158"/>
    </source>
</evidence>
<dbReference type="PANTHER" id="PTHR21299:SF1">
    <property type="entry name" value="PANTOATE--BETA-ALANINE LIGASE"/>
    <property type="match status" value="1"/>
</dbReference>
<feature type="active site" description="Proton donor" evidence="8">
    <location>
        <position position="37"/>
    </location>
</feature>
<keyword evidence="5 8" id="KW-0547">Nucleotide-binding</keyword>
<reference evidence="10 11" key="1">
    <citation type="submission" date="2024-09" db="EMBL/GenBank/DDBJ databases">
        <authorList>
            <person name="Sun Q."/>
            <person name="Mori K."/>
        </authorList>
    </citation>
    <scope>NUCLEOTIDE SEQUENCE [LARGE SCALE GENOMIC DNA]</scope>
    <source>
        <strain evidence="10 11">JCM 15389</strain>
    </source>
</reference>
<keyword evidence="6 8" id="KW-0067">ATP-binding</keyword>
<evidence type="ECO:0000256" key="6">
    <source>
        <dbReference type="ARBA" id="ARBA00022840"/>
    </source>
</evidence>
<comment type="subcellular location">
    <subcellularLocation>
        <location evidence="8">Cytoplasm</location>
    </subcellularLocation>
</comment>
<dbReference type="Proteomes" id="UP001589788">
    <property type="component" value="Unassembled WGS sequence"/>
</dbReference>
<dbReference type="EC" id="6.3.2.1" evidence="8"/>
<dbReference type="NCBIfam" id="TIGR00018">
    <property type="entry name" value="panC"/>
    <property type="match status" value="1"/>
</dbReference>
<feature type="binding site" evidence="8">
    <location>
        <position position="179"/>
    </location>
    <ligand>
        <name>ATP</name>
        <dbReference type="ChEBI" id="CHEBI:30616"/>
    </ligand>
</feature>
<evidence type="ECO:0000256" key="9">
    <source>
        <dbReference type="SAM" id="MobiDB-lite"/>
    </source>
</evidence>
<dbReference type="RefSeq" id="WP_377790676.1">
    <property type="nucleotide sequence ID" value="NZ_JBHLYQ010000199.1"/>
</dbReference>
<evidence type="ECO:0000256" key="2">
    <source>
        <dbReference type="ARBA" id="ARBA00009256"/>
    </source>
</evidence>
<comment type="caution">
    <text evidence="10">The sequence shown here is derived from an EMBL/GenBank/DDBJ whole genome shotgun (WGS) entry which is preliminary data.</text>
</comment>
<dbReference type="CDD" id="cd00560">
    <property type="entry name" value="PanC"/>
    <property type="match status" value="1"/>
</dbReference>
<dbReference type="Pfam" id="PF02569">
    <property type="entry name" value="Pantoate_ligase"/>
    <property type="match status" value="1"/>
</dbReference>
<dbReference type="SUPFAM" id="SSF52374">
    <property type="entry name" value="Nucleotidylyl transferase"/>
    <property type="match status" value="1"/>
</dbReference>
<feature type="compositionally biased region" description="Gly residues" evidence="9">
    <location>
        <begin position="288"/>
        <end position="304"/>
    </location>
</feature>
<evidence type="ECO:0000313" key="10">
    <source>
        <dbReference type="EMBL" id="MFC0082953.1"/>
    </source>
</evidence>
<evidence type="ECO:0000313" key="11">
    <source>
        <dbReference type="Proteomes" id="UP001589788"/>
    </source>
</evidence>
<comment type="miscellaneous">
    <text evidence="8">The reaction proceeds by a bi uni uni bi ping pong mechanism.</text>
</comment>
<feature type="binding site" evidence="8">
    <location>
        <position position="156"/>
    </location>
    <ligand>
        <name>(R)-pantoate</name>
        <dbReference type="ChEBI" id="CHEBI:15980"/>
    </ligand>
</feature>
<comment type="catalytic activity">
    <reaction evidence="7 8">
        <text>(R)-pantoate + beta-alanine + ATP = (R)-pantothenate + AMP + diphosphate + H(+)</text>
        <dbReference type="Rhea" id="RHEA:10912"/>
        <dbReference type="ChEBI" id="CHEBI:15378"/>
        <dbReference type="ChEBI" id="CHEBI:15980"/>
        <dbReference type="ChEBI" id="CHEBI:29032"/>
        <dbReference type="ChEBI" id="CHEBI:30616"/>
        <dbReference type="ChEBI" id="CHEBI:33019"/>
        <dbReference type="ChEBI" id="CHEBI:57966"/>
        <dbReference type="ChEBI" id="CHEBI:456215"/>
        <dbReference type="EC" id="6.3.2.1"/>
    </reaction>
</comment>
<feature type="binding site" evidence="8">
    <location>
        <begin position="187"/>
        <end position="190"/>
    </location>
    <ligand>
        <name>ATP</name>
        <dbReference type="ChEBI" id="CHEBI:30616"/>
    </ligand>
</feature>
<feature type="binding site" evidence="8">
    <location>
        <begin position="150"/>
        <end position="153"/>
    </location>
    <ligand>
        <name>ATP</name>
        <dbReference type="ChEBI" id="CHEBI:30616"/>
    </ligand>
</feature>
<comment type="pathway">
    <text evidence="1 8">Cofactor biosynthesis; (R)-pantothenate biosynthesis; (R)-pantothenate from (R)-pantoate and beta-alanine: step 1/1.</text>
</comment>
<keyword evidence="11" id="KW-1185">Reference proteome</keyword>
<keyword evidence="3 8" id="KW-0436">Ligase</keyword>
<proteinExistence type="inferred from homology"/>
<feature type="binding site" evidence="8">
    <location>
        <position position="61"/>
    </location>
    <ligand>
        <name>(R)-pantoate</name>
        <dbReference type="ChEBI" id="CHEBI:15980"/>
    </ligand>
</feature>
<evidence type="ECO:0000256" key="5">
    <source>
        <dbReference type="ARBA" id="ARBA00022741"/>
    </source>
</evidence>
<feature type="region of interest" description="Disordered" evidence="9">
    <location>
        <begin position="286"/>
        <end position="333"/>
    </location>
</feature>
<dbReference type="HAMAP" id="MF_00158">
    <property type="entry name" value="PanC"/>
    <property type="match status" value="1"/>
</dbReference>
<comment type="function">
    <text evidence="8">Catalyzes the condensation of pantoate with beta-alanine in an ATP-dependent reaction via a pantoyl-adenylate intermediate.</text>
</comment>
<dbReference type="InterPro" id="IPR014729">
    <property type="entry name" value="Rossmann-like_a/b/a_fold"/>
</dbReference>
<organism evidence="10 11">
    <name type="scientific">Aciditerrimonas ferrireducens</name>
    <dbReference type="NCBI Taxonomy" id="667306"/>
    <lineage>
        <taxon>Bacteria</taxon>
        <taxon>Bacillati</taxon>
        <taxon>Actinomycetota</taxon>
        <taxon>Acidimicrobiia</taxon>
        <taxon>Acidimicrobiales</taxon>
        <taxon>Acidimicrobiaceae</taxon>
        <taxon>Aciditerrimonas</taxon>
    </lineage>
</organism>
<evidence type="ECO:0000256" key="7">
    <source>
        <dbReference type="ARBA" id="ARBA00048258"/>
    </source>
</evidence>
<feature type="binding site" evidence="8">
    <location>
        <begin position="30"/>
        <end position="37"/>
    </location>
    <ligand>
        <name>ATP</name>
        <dbReference type="ChEBI" id="CHEBI:30616"/>
    </ligand>
</feature>
<feature type="binding site" evidence="8">
    <location>
        <position position="61"/>
    </location>
    <ligand>
        <name>beta-alanine</name>
        <dbReference type="ChEBI" id="CHEBI:57966"/>
    </ligand>
</feature>
<keyword evidence="8" id="KW-0963">Cytoplasm</keyword>
<comment type="similarity">
    <text evidence="2 8">Belongs to the pantothenate synthetase family.</text>
</comment>
<evidence type="ECO:0000256" key="4">
    <source>
        <dbReference type="ARBA" id="ARBA00022655"/>
    </source>
</evidence>
<dbReference type="InterPro" id="IPR042176">
    <property type="entry name" value="Pantoate_ligase_C"/>
</dbReference>
<dbReference type="GO" id="GO:0004592">
    <property type="term" value="F:pantoate-beta-alanine ligase activity"/>
    <property type="evidence" value="ECO:0007669"/>
    <property type="project" value="UniProtKB-EC"/>
</dbReference>
<dbReference type="InterPro" id="IPR003721">
    <property type="entry name" value="Pantoate_ligase"/>
</dbReference>
<dbReference type="EMBL" id="JBHLYQ010000199">
    <property type="protein sequence ID" value="MFC0082953.1"/>
    <property type="molecule type" value="Genomic_DNA"/>
</dbReference>